<dbReference type="PANTHER" id="PTHR24321">
    <property type="entry name" value="DEHYDROGENASES, SHORT CHAIN"/>
    <property type="match status" value="1"/>
</dbReference>
<dbReference type="NCBIfam" id="NF005395">
    <property type="entry name" value="PRK06940.1"/>
    <property type="match status" value="1"/>
</dbReference>
<dbReference type="RefSeq" id="WP_267536638.1">
    <property type="nucleotide sequence ID" value="NZ_JAPNKA010000001.1"/>
</dbReference>
<evidence type="ECO:0000313" key="4">
    <source>
        <dbReference type="Proteomes" id="UP001207654"/>
    </source>
</evidence>
<dbReference type="InterPro" id="IPR036291">
    <property type="entry name" value="NAD(P)-bd_dom_sf"/>
</dbReference>
<evidence type="ECO:0000256" key="1">
    <source>
        <dbReference type="ARBA" id="ARBA00006484"/>
    </source>
</evidence>
<dbReference type="PANTHER" id="PTHR24321:SF8">
    <property type="entry name" value="ESTRADIOL 17-BETA-DEHYDROGENASE 8-RELATED"/>
    <property type="match status" value="1"/>
</dbReference>
<dbReference type="EMBL" id="JAPNKA010000001">
    <property type="protein sequence ID" value="MCY1077829.1"/>
    <property type="molecule type" value="Genomic_DNA"/>
</dbReference>
<dbReference type="Gene3D" id="3.40.50.720">
    <property type="entry name" value="NAD(P)-binding Rossmann-like Domain"/>
    <property type="match status" value="1"/>
</dbReference>
<dbReference type="SUPFAM" id="SSF51735">
    <property type="entry name" value="NAD(P)-binding Rossmann-fold domains"/>
    <property type="match status" value="1"/>
</dbReference>
<dbReference type="Proteomes" id="UP001207654">
    <property type="component" value="Unassembled WGS sequence"/>
</dbReference>
<name>A0ABT4AA44_9BACT</name>
<comment type="similarity">
    <text evidence="1">Belongs to the short-chain dehydrogenases/reductases (SDR) family.</text>
</comment>
<gene>
    <name evidence="3" type="ORF">OV287_25490</name>
</gene>
<reference evidence="3 4" key="1">
    <citation type="submission" date="2022-11" db="EMBL/GenBank/DDBJ databases">
        <title>Minimal conservation of predation-associated metabolite biosynthetic gene clusters underscores biosynthetic potential of Myxococcota including descriptions for ten novel species: Archangium lansinium sp. nov., Myxococcus landrumus sp. nov., Nannocystis bai.</title>
        <authorList>
            <person name="Ahearne A."/>
            <person name="Stevens C."/>
            <person name="Phillips K."/>
        </authorList>
    </citation>
    <scope>NUCLEOTIDE SEQUENCE [LARGE SCALE GENOMIC DNA]</scope>
    <source>
        <strain evidence="3 4">MIWBW</strain>
    </source>
</reference>
<comment type="caution">
    <text evidence="3">The sequence shown here is derived from an EMBL/GenBank/DDBJ whole genome shotgun (WGS) entry which is preliminary data.</text>
</comment>
<dbReference type="InterPro" id="IPR002347">
    <property type="entry name" value="SDR_fam"/>
</dbReference>
<dbReference type="PRINTS" id="PR00081">
    <property type="entry name" value="GDHRDH"/>
</dbReference>
<dbReference type="Pfam" id="PF13561">
    <property type="entry name" value="adh_short_C2"/>
    <property type="match status" value="1"/>
</dbReference>
<dbReference type="CDD" id="cd05233">
    <property type="entry name" value="SDR_c"/>
    <property type="match status" value="1"/>
</dbReference>
<dbReference type="Pfam" id="PF00106">
    <property type="entry name" value="adh_short"/>
    <property type="match status" value="1"/>
</dbReference>
<keyword evidence="4" id="KW-1185">Reference proteome</keyword>
<proteinExistence type="inferred from homology"/>
<evidence type="ECO:0000256" key="2">
    <source>
        <dbReference type="ARBA" id="ARBA00023002"/>
    </source>
</evidence>
<accession>A0ABT4AA44</accession>
<organism evidence="3 4">
    <name type="scientific">Archangium lansingense</name>
    <dbReference type="NCBI Taxonomy" id="2995310"/>
    <lineage>
        <taxon>Bacteria</taxon>
        <taxon>Pseudomonadati</taxon>
        <taxon>Myxococcota</taxon>
        <taxon>Myxococcia</taxon>
        <taxon>Myxococcales</taxon>
        <taxon>Cystobacterineae</taxon>
        <taxon>Archangiaceae</taxon>
        <taxon>Archangium</taxon>
    </lineage>
</organism>
<sequence length="279" mass="28592">MRKEVVVVIGVGGMGQAIARRQGAGRTVLLADLNEGVLESLATSLRGDGYDVSTQRVDVSSRESVRSLAETASSRGKVVQMIHTAGLSPLQAHVEAILRVDLLGVALVLEEFGRVVADGGAGVVIASMAGHMSVRLTPEQEAALRMTPSEGLLELPFVRPDAVTNSGAAYGLSKRANQLRVQGASAAWGERGARINSISPGVIATPMGQQELAGEHGGMMRAMVAASGTGRLGTPADIANATAFLLGPDASFITGTDLLVDGGVIAAMFSGRLHASAAS</sequence>
<evidence type="ECO:0000313" key="3">
    <source>
        <dbReference type="EMBL" id="MCY1077829.1"/>
    </source>
</evidence>
<protein>
    <submittedName>
        <fullName evidence="3">SDR family oxidoreductase</fullName>
    </submittedName>
</protein>
<keyword evidence="2" id="KW-0560">Oxidoreductase</keyword>